<name>A0A0A2V2I4_9BACI</name>
<dbReference type="InterPro" id="IPR004030">
    <property type="entry name" value="NOS_N"/>
</dbReference>
<evidence type="ECO:0000256" key="4">
    <source>
        <dbReference type="ARBA" id="ARBA00012735"/>
    </source>
</evidence>
<dbReference type="PIRSF" id="PIRSF037219">
    <property type="entry name" value="NOS_oxygenase"/>
    <property type="match status" value="1"/>
</dbReference>
<dbReference type="SUPFAM" id="SSF56512">
    <property type="entry name" value="Nitric oxide (NO) synthase oxygenase domain"/>
    <property type="match status" value="1"/>
</dbReference>
<evidence type="ECO:0000256" key="2">
    <source>
        <dbReference type="ARBA" id="ARBA00002642"/>
    </source>
</evidence>
<dbReference type="Proteomes" id="UP000030153">
    <property type="component" value="Unassembled WGS sequence"/>
</dbReference>
<dbReference type="CDD" id="cd00575">
    <property type="entry name" value="NOS_oxygenase"/>
    <property type="match status" value="1"/>
</dbReference>
<dbReference type="InterPro" id="IPR044944">
    <property type="entry name" value="NOS_dom_3"/>
</dbReference>
<evidence type="ECO:0000259" key="13">
    <source>
        <dbReference type="PROSITE" id="PS60001"/>
    </source>
</evidence>
<evidence type="ECO:0000256" key="1">
    <source>
        <dbReference type="ARBA" id="ARBA00001971"/>
    </source>
</evidence>
<dbReference type="eggNOG" id="COG4362">
    <property type="taxonomic scope" value="Bacteria"/>
</dbReference>
<dbReference type="RefSeq" id="WP_036779115.1">
    <property type="nucleotide sequence ID" value="NZ_AVBG01000001.1"/>
</dbReference>
<comment type="catalytic activity">
    <reaction evidence="10">
        <text>3 reduced [flavodoxin] + 2 L-arginine + 4 O2 = 3 oxidized [flavodoxin] + 2 L-citrulline + 2 nitric oxide + 4 H2O + 5 H(+)</text>
        <dbReference type="Rhea" id="RHEA:52324"/>
        <dbReference type="Rhea" id="RHEA-COMP:10622"/>
        <dbReference type="Rhea" id="RHEA-COMP:10623"/>
        <dbReference type="ChEBI" id="CHEBI:15377"/>
        <dbReference type="ChEBI" id="CHEBI:15378"/>
        <dbReference type="ChEBI" id="CHEBI:15379"/>
        <dbReference type="ChEBI" id="CHEBI:16480"/>
        <dbReference type="ChEBI" id="CHEBI:32682"/>
        <dbReference type="ChEBI" id="CHEBI:57618"/>
        <dbReference type="ChEBI" id="CHEBI:57743"/>
        <dbReference type="ChEBI" id="CHEBI:58210"/>
        <dbReference type="EC" id="1.14.14.47"/>
    </reaction>
</comment>
<sequence>MSTDLFQQAERFIHRCYRELGKTEQEIDERLAEIQEQIDNSNHYVHTYEELEYGAKMAWRQSNRCIGRLFWDSLYVFDYRESSSAEEVYEALCNHLRYATNEGKIRSTISVFKPRKHAQDPIRVMNHQLLRYAGYEEGGHIMGDPASISFTKYCQSLGWRGDYTSFDLLPWVIQVDGQDPVWYEVPKSLVKEVPLTHPHYEWFSDLQLKWYSVPIISDMMLEIGGIEYVAAPFNGWYMETEIGARNLADEFRYDLLPKVATKMGLDIRRNRSLWKDRALLELNAAVLHSFKEHGVSIVDHHTAANQFQLFEEKEHACGRSITGDWTWLIPPISPASTHIFHQSYDDTVKSPNFFYQAPPYE</sequence>
<proteinExistence type="inferred from homology"/>
<evidence type="ECO:0000256" key="9">
    <source>
        <dbReference type="ARBA" id="ARBA00023004"/>
    </source>
</evidence>
<keyword evidence="9 11" id="KW-0408">Iron</keyword>
<dbReference type="Pfam" id="PF02898">
    <property type="entry name" value="NO_synthase"/>
    <property type="match status" value="1"/>
</dbReference>
<dbReference type="PANTHER" id="PTHR43410:SF1">
    <property type="entry name" value="NITRIC OXIDE SYNTHASE"/>
    <property type="match status" value="1"/>
</dbReference>
<gene>
    <name evidence="14" type="ORF">N780_11890</name>
</gene>
<dbReference type="InterPro" id="IPR036119">
    <property type="entry name" value="NOS_N_sf"/>
</dbReference>
<feature type="binding site" description="axial binding residue" evidence="12">
    <location>
        <position position="65"/>
    </location>
    <ligand>
        <name>heme</name>
        <dbReference type="ChEBI" id="CHEBI:30413"/>
    </ligand>
    <ligandPart>
        <name>Fe</name>
        <dbReference type="ChEBI" id="CHEBI:18248"/>
    </ligandPart>
</feature>
<evidence type="ECO:0000256" key="7">
    <source>
        <dbReference type="ARBA" id="ARBA00022723"/>
    </source>
</evidence>
<evidence type="ECO:0000256" key="10">
    <source>
        <dbReference type="ARBA" id="ARBA00048713"/>
    </source>
</evidence>
<dbReference type="InterPro" id="IPR050607">
    <property type="entry name" value="NOS"/>
</dbReference>
<dbReference type="GO" id="GO:0006809">
    <property type="term" value="P:nitric oxide biosynthetic process"/>
    <property type="evidence" value="ECO:0007669"/>
    <property type="project" value="InterPro"/>
</dbReference>
<comment type="similarity">
    <text evidence="3 11">Belongs to the NOS family. Bacterial NOS oxygenase subfamily.</text>
</comment>
<evidence type="ECO:0000256" key="12">
    <source>
        <dbReference type="PIRSR" id="PIRSR037219-1"/>
    </source>
</evidence>
<comment type="subunit">
    <text evidence="11">Homodimer.</text>
</comment>
<dbReference type="EC" id="1.14.14.47" evidence="4 11"/>
<dbReference type="EMBL" id="AVBG01000001">
    <property type="protein sequence ID" value="KGP93026.1"/>
    <property type="molecule type" value="Genomic_DNA"/>
</dbReference>
<comment type="caution">
    <text evidence="14">The sequence shown here is derived from an EMBL/GenBank/DDBJ whole genome shotgun (WGS) entry which is preliminary data.</text>
</comment>
<dbReference type="STRING" id="1385513.N780_11890"/>
<dbReference type="InterPro" id="IPR044943">
    <property type="entry name" value="NOS_dom_1"/>
</dbReference>
<dbReference type="Gene3D" id="3.90.1230.10">
    <property type="entry name" value="Nitric Oxide Synthase, Chain A, domain 3"/>
    <property type="match status" value="1"/>
</dbReference>
<protein>
    <recommendedName>
        <fullName evidence="5 11">Nitric oxide synthase oxygenase</fullName>
        <ecNumber evidence="4 11">1.14.14.47</ecNumber>
    </recommendedName>
</protein>
<evidence type="ECO:0000256" key="8">
    <source>
        <dbReference type="ARBA" id="ARBA00023002"/>
    </source>
</evidence>
<dbReference type="Gene3D" id="3.90.340.10">
    <property type="entry name" value="Nitric Oxide Synthase, Chain A, domain 1"/>
    <property type="match status" value="1"/>
</dbReference>
<dbReference type="PANTHER" id="PTHR43410">
    <property type="entry name" value="NITRIC OXIDE SYNTHASE OXYGENASE"/>
    <property type="match status" value="1"/>
</dbReference>
<keyword evidence="7 11" id="KW-0479">Metal-binding</keyword>
<evidence type="ECO:0000256" key="11">
    <source>
        <dbReference type="PIRNR" id="PIRNR037219"/>
    </source>
</evidence>
<keyword evidence="6 11" id="KW-0349">Heme</keyword>
<evidence type="ECO:0000256" key="3">
    <source>
        <dbReference type="ARBA" id="ARBA00005411"/>
    </source>
</evidence>
<dbReference type="Gene3D" id="3.90.440.10">
    <property type="entry name" value="Nitric Oxide Synthase,Heme Domain,Chain A domain 2"/>
    <property type="match status" value="1"/>
</dbReference>
<keyword evidence="8 11" id="KW-0560">Oxidoreductase</keyword>
<dbReference type="InterPro" id="IPR017142">
    <property type="entry name" value="Nitric_oxide_synthase_Oase-su"/>
</dbReference>
<accession>A0A0A2V2I4</accession>
<evidence type="ECO:0000256" key="6">
    <source>
        <dbReference type="ARBA" id="ARBA00022617"/>
    </source>
</evidence>
<organism evidence="14 15">
    <name type="scientific">Pontibacillus chungwhensis BH030062</name>
    <dbReference type="NCBI Taxonomy" id="1385513"/>
    <lineage>
        <taxon>Bacteria</taxon>
        <taxon>Bacillati</taxon>
        <taxon>Bacillota</taxon>
        <taxon>Bacilli</taxon>
        <taxon>Bacillales</taxon>
        <taxon>Bacillaceae</taxon>
        <taxon>Pontibacillus</taxon>
    </lineage>
</organism>
<evidence type="ECO:0000313" key="15">
    <source>
        <dbReference type="Proteomes" id="UP000030153"/>
    </source>
</evidence>
<evidence type="ECO:0000256" key="5">
    <source>
        <dbReference type="ARBA" id="ARBA00018859"/>
    </source>
</evidence>
<dbReference type="InterPro" id="IPR044940">
    <property type="entry name" value="NOS_dom_2"/>
</dbReference>
<reference evidence="14 15" key="1">
    <citation type="submission" date="2013-08" db="EMBL/GenBank/DDBJ databases">
        <title>Genome of Pontibacillus chungwhensis.</title>
        <authorList>
            <person name="Wang Q."/>
            <person name="Wang G."/>
        </authorList>
    </citation>
    <scope>NUCLEOTIDE SEQUENCE [LARGE SCALE GENOMIC DNA]</scope>
    <source>
        <strain evidence="14 15">BH030062</strain>
    </source>
</reference>
<dbReference type="AlphaFoldDB" id="A0A0A2V2I4"/>
<dbReference type="OrthoDB" id="3398374at2"/>
<dbReference type="GO" id="GO:0004517">
    <property type="term" value="F:nitric-oxide synthase activity"/>
    <property type="evidence" value="ECO:0007669"/>
    <property type="project" value="InterPro"/>
</dbReference>
<dbReference type="GO" id="GO:0020037">
    <property type="term" value="F:heme binding"/>
    <property type="evidence" value="ECO:0007669"/>
    <property type="project" value="InterPro"/>
</dbReference>
<comment type="cofactor">
    <cofactor evidence="1 11 12">
        <name>heme</name>
        <dbReference type="ChEBI" id="CHEBI:30413"/>
    </cofactor>
</comment>
<comment type="function">
    <text evidence="2 11">Catalyzes the production of nitric oxide.</text>
</comment>
<dbReference type="GO" id="GO:0046872">
    <property type="term" value="F:metal ion binding"/>
    <property type="evidence" value="ECO:0007669"/>
    <property type="project" value="UniProtKB-KW"/>
</dbReference>
<dbReference type="PROSITE" id="PS60001">
    <property type="entry name" value="NOS"/>
    <property type="match status" value="1"/>
</dbReference>
<evidence type="ECO:0000313" key="14">
    <source>
        <dbReference type="EMBL" id="KGP93026.1"/>
    </source>
</evidence>
<comment type="miscellaneous">
    <text evidence="11">This protein is similar to the oxygenase domain of eukaryotic nitric oxide synthases but lacks the reductase domain which, in eukaryotes, is responsible for transfer of electrons to the ferric heme during nitric oxide synthesis.</text>
</comment>
<feature type="domain" description="Nitric oxide synthase (NOS)" evidence="13">
    <location>
        <begin position="64"/>
        <end position="71"/>
    </location>
</feature>
<keyword evidence="15" id="KW-1185">Reference proteome</keyword>